<accession>A0A087DEK8</accession>
<proteinExistence type="predicted"/>
<evidence type="ECO:0000313" key="3">
    <source>
        <dbReference type="Proteomes" id="UP000029004"/>
    </source>
</evidence>
<comment type="caution">
    <text evidence="2">The sequence shown here is derived from an EMBL/GenBank/DDBJ whole genome shotgun (WGS) entry which is preliminary data.</text>
</comment>
<dbReference type="Pfam" id="PF24848">
    <property type="entry name" value="DUF7723"/>
    <property type="match status" value="1"/>
</dbReference>
<keyword evidence="3" id="KW-1185">Reference proteome</keyword>
<dbReference type="Proteomes" id="UP000029004">
    <property type="component" value="Unassembled WGS sequence"/>
</dbReference>
<sequence>MPDIAAIASTAGMIVNGYAFTNAEDGHVKVLNLNSPDSAIVLDRGGNILETSMDDMEAGIVQEYYRNNREFLEEEHA</sequence>
<evidence type="ECO:0000313" key="2">
    <source>
        <dbReference type="EMBL" id="KFI93958.1"/>
    </source>
</evidence>
<feature type="domain" description="DUF7723" evidence="1">
    <location>
        <begin position="1"/>
        <end position="72"/>
    </location>
</feature>
<dbReference type="eggNOG" id="ENOG5033GE3">
    <property type="taxonomic scope" value="Bacteria"/>
</dbReference>
<dbReference type="AlphaFoldDB" id="A0A087DEK8"/>
<name>A0A087DEK8_9BIFI</name>
<gene>
    <name evidence="2" type="ORF">BSTEL_2102</name>
</gene>
<dbReference type="RefSeq" id="WP_034530146.1">
    <property type="nucleotide sequence ID" value="NZ_JGZP01000025.1"/>
</dbReference>
<dbReference type="InterPro" id="IPR056140">
    <property type="entry name" value="DUF7723"/>
</dbReference>
<dbReference type="EMBL" id="JGZP01000025">
    <property type="protein sequence ID" value="KFI93958.1"/>
    <property type="molecule type" value="Genomic_DNA"/>
</dbReference>
<dbReference type="STRING" id="762211.BSTEL_2102"/>
<protein>
    <submittedName>
        <fullName evidence="2">Putative toxin-antitoxin system, toxin component</fullName>
    </submittedName>
</protein>
<reference evidence="2 3" key="1">
    <citation type="submission" date="2014-03" db="EMBL/GenBank/DDBJ databases">
        <title>Genomics of Bifidobacteria.</title>
        <authorList>
            <person name="Ventura M."/>
            <person name="Milani C."/>
            <person name="Lugli G.A."/>
        </authorList>
    </citation>
    <scope>NUCLEOTIDE SEQUENCE [LARGE SCALE GENOMIC DNA]</scope>
    <source>
        <strain evidence="2 3">DSM 23968</strain>
    </source>
</reference>
<organism evidence="2 3">
    <name type="scientific">Bifidobacterium stellenboschense</name>
    <dbReference type="NCBI Taxonomy" id="762211"/>
    <lineage>
        <taxon>Bacteria</taxon>
        <taxon>Bacillati</taxon>
        <taxon>Actinomycetota</taxon>
        <taxon>Actinomycetes</taxon>
        <taxon>Bifidobacteriales</taxon>
        <taxon>Bifidobacteriaceae</taxon>
        <taxon>Bifidobacterium</taxon>
    </lineage>
</organism>
<dbReference type="OrthoDB" id="2056054at2"/>
<evidence type="ECO:0000259" key="1">
    <source>
        <dbReference type="Pfam" id="PF24848"/>
    </source>
</evidence>